<feature type="compositionally biased region" description="Basic and acidic residues" evidence="5">
    <location>
        <begin position="105"/>
        <end position="122"/>
    </location>
</feature>
<dbReference type="InterPro" id="IPR023194">
    <property type="entry name" value="eIF3-like_dom_sf"/>
</dbReference>
<protein>
    <recommendedName>
        <fullName evidence="4">Eukaryotic translation initiation factor 3 30 kDa subunit</fullName>
    </recommendedName>
</protein>
<reference evidence="8 9" key="1">
    <citation type="submission" date="2019-03" db="EMBL/GenBank/DDBJ databases">
        <title>Sequencing 23 genomes of Wallemia ichthyophaga.</title>
        <authorList>
            <person name="Gostincar C."/>
        </authorList>
    </citation>
    <scope>NUCLEOTIDE SEQUENCE [LARGE SCALE GENOMIC DNA]</scope>
    <source>
        <strain evidence="7 9">EXF-6200</strain>
        <strain evidence="6 8">EXF-8621</strain>
    </source>
</reference>
<feature type="region of interest" description="Disordered" evidence="5">
    <location>
        <begin position="1"/>
        <end position="122"/>
    </location>
</feature>
<dbReference type="EMBL" id="SPOF01000001">
    <property type="protein sequence ID" value="TIB17415.1"/>
    <property type="molecule type" value="Genomic_DNA"/>
</dbReference>
<sequence>MDDWDASSSDEQPQQAPQPVAAAAPARKGKFDDEDEEDKVEDSWDAPSEDEKDEKKSAPPKKPAATAAPPKKKGTLKAKLAQKEDERKQRMEKQGEIDDGDAIDWLEKQRIERQQAKEKEIESDLANAADLFAGMNVSPSTTQTLKKKPTKLPEFQQLAAAVQEVYFAPYVTNPQYSQFVTTLVKNLADTLKENEIKGMASRLNTQAAEKARANKAAAAKNKKTKPSLGGGHTTTGTRLDTNIYDEALDDGDDDDLEFM</sequence>
<feature type="region of interest" description="Disordered" evidence="5">
    <location>
        <begin position="210"/>
        <end position="259"/>
    </location>
</feature>
<name>A0A4T0KQT0_WALIC</name>
<evidence type="ECO:0000313" key="6">
    <source>
        <dbReference type="EMBL" id="TIB17415.1"/>
    </source>
</evidence>
<dbReference type="Proteomes" id="UP000306954">
    <property type="component" value="Unassembled WGS sequence"/>
</dbReference>
<feature type="compositionally biased region" description="Acidic residues" evidence="5">
    <location>
        <begin position="246"/>
        <end position="259"/>
    </location>
</feature>
<evidence type="ECO:0000313" key="9">
    <source>
        <dbReference type="Proteomes" id="UP000310689"/>
    </source>
</evidence>
<evidence type="ECO:0000313" key="8">
    <source>
        <dbReference type="Proteomes" id="UP000306954"/>
    </source>
</evidence>
<feature type="compositionally biased region" description="Basic and acidic residues" evidence="5">
    <location>
        <begin position="81"/>
        <end position="96"/>
    </location>
</feature>
<evidence type="ECO:0000256" key="4">
    <source>
        <dbReference type="ARBA" id="ARBA00029904"/>
    </source>
</evidence>
<dbReference type="OMA" id="KNIANTW"/>
<keyword evidence="3" id="KW-0648">Protein biosynthesis</keyword>
<feature type="compositionally biased region" description="Acidic residues" evidence="5">
    <location>
        <begin position="32"/>
        <end position="52"/>
    </location>
</feature>
<dbReference type="InterPro" id="IPR013906">
    <property type="entry name" value="eIF3j"/>
</dbReference>
<dbReference type="Proteomes" id="UP000310689">
    <property type="component" value="Unassembled WGS sequence"/>
</dbReference>
<dbReference type="EMBL" id="SPOI01000039">
    <property type="protein sequence ID" value="TIB39162.1"/>
    <property type="molecule type" value="Genomic_DNA"/>
</dbReference>
<dbReference type="GO" id="GO:0005852">
    <property type="term" value="C:eukaryotic translation initiation factor 3 complex"/>
    <property type="evidence" value="ECO:0007669"/>
    <property type="project" value="InterPro"/>
</dbReference>
<dbReference type="PANTHER" id="PTHR21681:SF0">
    <property type="entry name" value="EUKARYOTIC TRANSLATION INITIATION FACTOR 3 SUBUNIT J"/>
    <property type="match status" value="1"/>
</dbReference>
<evidence type="ECO:0000256" key="3">
    <source>
        <dbReference type="ARBA" id="ARBA00022917"/>
    </source>
</evidence>
<proteinExistence type="predicted"/>
<dbReference type="GO" id="GO:0003743">
    <property type="term" value="F:translation initiation factor activity"/>
    <property type="evidence" value="ECO:0007669"/>
    <property type="project" value="UniProtKB-KW"/>
</dbReference>
<keyword evidence="2" id="KW-0396">Initiation factor</keyword>
<dbReference type="Pfam" id="PF08597">
    <property type="entry name" value="eIF3_subunit"/>
    <property type="match status" value="1"/>
</dbReference>
<comment type="caution">
    <text evidence="7">The sequence shown here is derived from an EMBL/GenBank/DDBJ whole genome shotgun (WGS) entry which is preliminary data.</text>
</comment>
<feature type="compositionally biased region" description="Polar residues" evidence="5">
    <location>
        <begin position="1"/>
        <end position="11"/>
    </location>
</feature>
<dbReference type="OrthoDB" id="20381at2759"/>
<evidence type="ECO:0000256" key="5">
    <source>
        <dbReference type="SAM" id="MobiDB-lite"/>
    </source>
</evidence>
<dbReference type="PANTHER" id="PTHR21681">
    <property type="entry name" value="EUKARYOTIC TRANSLATION INITIATION FACTOR 3 SUBUNIT J"/>
    <property type="match status" value="1"/>
</dbReference>
<organism evidence="7 9">
    <name type="scientific">Wallemia ichthyophaga</name>
    <dbReference type="NCBI Taxonomy" id="245174"/>
    <lineage>
        <taxon>Eukaryota</taxon>
        <taxon>Fungi</taxon>
        <taxon>Dikarya</taxon>
        <taxon>Basidiomycota</taxon>
        <taxon>Wallemiomycotina</taxon>
        <taxon>Wallemiomycetes</taxon>
        <taxon>Wallemiales</taxon>
        <taxon>Wallemiaceae</taxon>
        <taxon>Wallemia</taxon>
    </lineage>
</organism>
<accession>A0A4T0KQT0</accession>
<keyword evidence="1" id="KW-0963">Cytoplasm</keyword>
<evidence type="ECO:0000313" key="7">
    <source>
        <dbReference type="EMBL" id="TIB39162.1"/>
    </source>
</evidence>
<dbReference type="Gene3D" id="1.10.246.60">
    <property type="entry name" value="Eukaryotic translation initiation factor 3 like domains"/>
    <property type="match status" value="1"/>
</dbReference>
<dbReference type="AlphaFoldDB" id="A0A4T0KQT0"/>
<evidence type="ECO:0000256" key="1">
    <source>
        <dbReference type="ARBA" id="ARBA00022490"/>
    </source>
</evidence>
<gene>
    <name evidence="7" type="ORF">E3P86_01238</name>
    <name evidence="6" type="ORF">E3P90_00144</name>
</gene>
<evidence type="ECO:0000256" key="2">
    <source>
        <dbReference type="ARBA" id="ARBA00022540"/>
    </source>
</evidence>
<feature type="compositionally biased region" description="Low complexity" evidence="5">
    <location>
        <begin position="12"/>
        <end position="26"/>
    </location>
</feature>